<reference evidence="1" key="1">
    <citation type="submission" date="2020-11" db="EMBL/GenBank/DDBJ databases">
        <authorList>
            <person name="Tran Van P."/>
        </authorList>
    </citation>
    <scope>NUCLEOTIDE SEQUENCE</scope>
</reference>
<sequence>MLVRESLRRQLFEDTNAMNRACKASLLDLAKEDKPPGFRCLPPRGRILVVCHSISFIGCMAIVADGVNWTAWKEGRRSEFISEETLNKIPIVSIVYSLVRIGMDSLLVHGIRKELGNMARPGDKTFHHQENLLFNTLQPSAPIHPQ</sequence>
<proteinExistence type="predicted"/>
<evidence type="ECO:0000313" key="1">
    <source>
        <dbReference type="EMBL" id="CAD7253129.1"/>
    </source>
</evidence>
<dbReference type="Proteomes" id="UP000677054">
    <property type="component" value="Unassembled WGS sequence"/>
</dbReference>
<organism evidence="1">
    <name type="scientific">Darwinula stevensoni</name>
    <dbReference type="NCBI Taxonomy" id="69355"/>
    <lineage>
        <taxon>Eukaryota</taxon>
        <taxon>Metazoa</taxon>
        <taxon>Ecdysozoa</taxon>
        <taxon>Arthropoda</taxon>
        <taxon>Crustacea</taxon>
        <taxon>Oligostraca</taxon>
        <taxon>Ostracoda</taxon>
        <taxon>Podocopa</taxon>
        <taxon>Podocopida</taxon>
        <taxon>Darwinulocopina</taxon>
        <taxon>Darwinuloidea</taxon>
        <taxon>Darwinulidae</taxon>
        <taxon>Darwinula</taxon>
    </lineage>
</organism>
<protein>
    <submittedName>
        <fullName evidence="1">Uncharacterized protein</fullName>
    </submittedName>
</protein>
<dbReference type="EMBL" id="CAJPEV010005324">
    <property type="protein sequence ID" value="CAG0903027.1"/>
    <property type="molecule type" value="Genomic_DNA"/>
</dbReference>
<accession>A0A7R9AFG3</accession>
<dbReference type="AlphaFoldDB" id="A0A7R9AFG3"/>
<name>A0A7R9AFG3_9CRUS</name>
<keyword evidence="2" id="KW-1185">Reference proteome</keyword>
<dbReference type="EMBL" id="LR904841">
    <property type="protein sequence ID" value="CAD7253129.1"/>
    <property type="molecule type" value="Genomic_DNA"/>
</dbReference>
<gene>
    <name evidence="1" type="ORF">DSTB1V02_LOCUS12879</name>
</gene>
<evidence type="ECO:0000313" key="2">
    <source>
        <dbReference type="Proteomes" id="UP000677054"/>
    </source>
</evidence>